<dbReference type="PANTHER" id="PTHR31509">
    <property type="entry name" value="BPS1-LIKE PROTEIN"/>
    <property type="match status" value="1"/>
</dbReference>
<proteinExistence type="predicted"/>
<keyword evidence="2" id="KW-1185">Reference proteome</keyword>
<dbReference type="AlphaFoldDB" id="A0AAN9I2L2"/>
<name>A0AAN9I2L2_CROPI</name>
<reference evidence="1 2" key="1">
    <citation type="submission" date="2024-01" db="EMBL/GenBank/DDBJ databases">
        <title>The genomes of 5 underutilized Papilionoideae crops provide insights into root nodulation and disease resistanc.</title>
        <authorList>
            <person name="Yuan L."/>
        </authorList>
    </citation>
    <scope>NUCLEOTIDE SEQUENCE [LARGE SCALE GENOMIC DNA]</scope>
    <source>
        <strain evidence="1">ZHUSHIDOU_FW_LH</strain>
        <tissue evidence="1">Leaf</tissue>
    </source>
</reference>
<dbReference type="Proteomes" id="UP001372338">
    <property type="component" value="Unassembled WGS sequence"/>
</dbReference>
<protein>
    <submittedName>
        <fullName evidence="1">Uncharacterized protein</fullName>
    </submittedName>
</protein>
<organism evidence="1 2">
    <name type="scientific">Crotalaria pallida</name>
    <name type="common">Smooth rattlebox</name>
    <name type="synonym">Crotalaria striata</name>
    <dbReference type="NCBI Taxonomy" id="3830"/>
    <lineage>
        <taxon>Eukaryota</taxon>
        <taxon>Viridiplantae</taxon>
        <taxon>Streptophyta</taxon>
        <taxon>Embryophyta</taxon>
        <taxon>Tracheophyta</taxon>
        <taxon>Spermatophyta</taxon>
        <taxon>Magnoliopsida</taxon>
        <taxon>eudicotyledons</taxon>
        <taxon>Gunneridae</taxon>
        <taxon>Pentapetalae</taxon>
        <taxon>rosids</taxon>
        <taxon>fabids</taxon>
        <taxon>Fabales</taxon>
        <taxon>Fabaceae</taxon>
        <taxon>Papilionoideae</taxon>
        <taxon>50 kb inversion clade</taxon>
        <taxon>genistoids sensu lato</taxon>
        <taxon>core genistoids</taxon>
        <taxon>Crotalarieae</taxon>
        <taxon>Crotalaria</taxon>
    </lineage>
</organism>
<accession>A0AAN9I2L2</accession>
<gene>
    <name evidence="1" type="ORF">RIF29_32729</name>
</gene>
<comment type="caution">
    <text evidence="1">The sequence shown here is derived from an EMBL/GenBank/DDBJ whole genome shotgun (WGS) entry which is preliminary data.</text>
</comment>
<dbReference type="EMBL" id="JAYWIO010000006">
    <property type="protein sequence ID" value="KAK7258206.1"/>
    <property type="molecule type" value="Genomic_DNA"/>
</dbReference>
<evidence type="ECO:0000313" key="1">
    <source>
        <dbReference type="EMBL" id="KAK7258206.1"/>
    </source>
</evidence>
<sequence>MVLLVHKFAKLYSKLDNHNHHHDHHHQSIELLSSSLHAFQSEVSKFIGQLALDLEPGFEVLSLSWIDKCFRVLPFANKAFAKLVSDIDYPMSAWEVDSIEGYLNYTLCLLDLFNSISSSLSHLGQARLSLSHGLSLLLNKSPSSLASRHLKPIQLGSFSTNFGKELHTQGNNKARISYGKEMVIHEAVKEMKNIGFLVCGILLSGLYNNGKPYTELRKMACGFGGSSVLILDSKIREQLMEKVSILKDVKLINDAVAELVVASDEVKNDMAKELEKKLQVFEKLCDVVKKEVDDMFAKVMSQRTGLIDCLRVMKEPLKCVA</sequence>
<evidence type="ECO:0000313" key="2">
    <source>
        <dbReference type="Proteomes" id="UP001372338"/>
    </source>
</evidence>